<name>A0ABS2S580_9PSEU</name>
<gene>
    <name evidence="1" type="ORF">JOE68_002251</name>
</gene>
<protein>
    <submittedName>
        <fullName evidence="1">Uncharacterized protein</fullName>
    </submittedName>
</protein>
<accession>A0ABS2S580</accession>
<comment type="caution">
    <text evidence="1">The sequence shown here is derived from an EMBL/GenBank/DDBJ whole genome shotgun (WGS) entry which is preliminary data.</text>
</comment>
<proteinExistence type="predicted"/>
<dbReference type="Proteomes" id="UP001195724">
    <property type="component" value="Unassembled WGS sequence"/>
</dbReference>
<keyword evidence="2" id="KW-1185">Reference proteome</keyword>
<sequence>MTVHSGERAVSACERGGFAVSPVLRQAEAGRGG</sequence>
<dbReference type="EMBL" id="JAFBCL010000001">
    <property type="protein sequence ID" value="MBM7811386.1"/>
    <property type="molecule type" value="Genomic_DNA"/>
</dbReference>
<reference evidence="1 2" key="1">
    <citation type="submission" date="2021-01" db="EMBL/GenBank/DDBJ databases">
        <title>Sequencing the genomes of 1000 actinobacteria strains.</title>
        <authorList>
            <person name="Klenk H.-P."/>
        </authorList>
    </citation>
    <scope>NUCLEOTIDE SEQUENCE [LARGE SCALE GENOMIC DNA]</scope>
    <source>
        <strain evidence="1 2">DSM 44581</strain>
    </source>
</reference>
<evidence type="ECO:0000313" key="1">
    <source>
        <dbReference type="EMBL" id="MBM7811386.1"/>
    </source>
</evidence>
<evidence type="ECO:0000313" key="2">
    <source>
        <dbReference type="Proteomes" id="UP001195724"/>
    </source>
</evidence>
<organism evidence="1 2">
    <name type="scientific">Saccharothrix algeriensis</name>
    <dbReference type="NCBI Taxonomy" id="173560"/>
    <lineage>
        <taxon>Bacteria</taxon>
        <taxon>Bacillati</taxon>
        <taxon>Actinomycetota</taxon>
        <taxon>Actinomycetes</taxon>
        <taxon>Pseudonocardiales</taxon>
        <taxon>Pseudonocardiaceae</taxon>
        <taxon>Saccharothrix</taxon>
    </lineage>
</organism>